<feature type="region of interest" description="Disordered" evidence="1">
    <location>
        <begin position="34"/>
        <end position="73"/>
    </location>
</feature>
<evidence type="ECO:0000313" key="2">
    <source>
        <dbReference type="RefSeq" id="XP_059600431.1"/>
    </source>
</evidence>
<feature type="region of interest" description="Disordered" evidence="1">
    <location>
        <begin position="396"/>
        <end position="419"/>
    </location>
</feature>
<name>A0AAJ8BPY0_ASPNG</name>
<dbReference type="RefSeq" id="XP_059600431.1">
    <property type="nucleotide sequence ID" value="XM_059747256.1"/>
</dbReference>
<reference evidence="2" key="1">
    <citation type="submission" date="2025-02" db="EMBL/GenBank/DDBJ databases">
        <authorList>
            <consortium name="NCBI Genome Project"/>
        </authorList>
    </citation>
    <scope>NUCLEOTIDE SEQUENCE</scope>
</reference>
<evidence type="ECO:0000256" key="1">
    <source>
        <dbReference type="SAM" id="MobiDB-lite"/>
    </source>
</evidence>
<gene>
    <name evidence="2" type="ORF">An04g00470</name>
</gene>
<feature type="region of interest" description="Disordered" evidence="1">
    <location>
        <begin position="372"/>
        <end position="391"/>
    </location>
</feature>
<dbReference type="VEuPathDB" id="FungiDB:An04g00470"/>
<reference evidence="2" key="2">
    <citation type="submission" date="2025-08" db="UniProtKB">
        <authorList>
            <consortium name="RefSeq"/>
        </authorList>
    </citation>
    <scope>IDENTIFICATION</scope>
</reference>
<dbReference type="GeneID" id="84590793"/>
<accession>A0AAJ8BPY0</accession>
<dbReference type="AlphaFoldDB" id="A0AAJ8BPY0"/>
<feature type="compositionally biased region" description="Basic and acidic residues" evidence="1">
    <location>
        <begin position="55"/>
        <end position="66"/>
    </location>
</feature>
<feature type="compositionally biased region" description="Basic and acidic residues" evidence="1">
    <location>
        <begin position="405"/>
        <end position="419"/>
    </location>
</feature>
<protein>
    <submittedName>
        <fullName evidence="2">Uncharacterized protein</fullName>
    </submittedName>
</protein>
<sequence>MIKLLRLIDNPTQLITVYLEVEIEMQVFASTRLISPPKNQDKDKEKQPQAGQVKSIDRERKEERRHPSQPVIQAHYYSSNPVGQVPRHAGSCGGAAAHMFVTFSPFLFIFSRERGSKSRAPLSTFLERKETQYILFYFSHVTNPLRKAERRAGRAMIDLPPIPVQPFPIFPTLSPSLPARPGQRTAHSPTKKEKLINRQTDRQTREAQNLAHSKHMVTQKTKILRRTCLYLLMPKSDLRADNSGLVWGFWVSLRFNACLFNLLTSYPSLLSSSPYNLECLLSLHGRKPRAYRREFLILRLEQVITMRNGPKAAVCTMNKSRKPATKLNRPDRDERATKRAYWFSVKGPSATPFNPLPPGLRIRADQSASIAIGGRRKPPRPRSGLAVTHFGTGDMRGDFGMGGVADKRKEKEIEQLLSQ</sequence>
<organism evidence="2">
    <name type="scientific">Aspergillus niger</name>
    <dbReference type="NCBI Taxonomy" id="5061"/>
    <lineage>
        <taxon>Eukaryota</taxon>
        <taxon>Fungi</taxon>
        <taxon>Dikarya</taxon>
        <taxon>Ascomycota</taxon>
        <taxon>Pezizomycotina</taxon>
        <taxon>Eurotiomycetes</taxon>
        <taxon>Eurotiomycetidae</taxon>
        <taxon>Eurotiales</taxon>
        <taxon>Aspergillaceae</taxon>
        <taxon>Aspergillus</taxon>
        <taxon>Aspergillus subgen. Circumdati</taxon>
    </lineage>
</organism>
<proteinExistence type="predicted"/>
<dbReference type="KEGG" id="ang:An04g00470"/>